<dbReference type="InterPro" id="IPR036390">
    <property type="entry name" value="WH_DNA-bd_sf"/>
</dbReference>
<evidence type="ECO:0000259" key="5">
    <source>
        <dbReference type="PROSITE" id="PS50931"/>
    </source>
</evidence>
<feature type="domain" description="HTH lysR-type" evidence="5">
    <location>
        <begin position="12"/>
        <end position="71"/>
    </location>
</feature>
<comment type="similarity">
    <text evidence="1">Belongs to the LysR transcriptional regulatory family.</text>
</comment>
<dbReference type="Pfam" id="PF00126">
    <property type="entry name" value="HTH_1"/>
    <property type="match status" value="1"/>
</dbReference>
<dbReference type="Proteomes" id="UP000076825">
    <property type="component" value="Chromosome 1"/>
</dbReference>
<dbReference type="STRING" id="123899.SAMEA3906487_01665"/>
<proteinExistence type="inferred from homology"/>
<sequence length="320" mass="35640">MSVGSGAAIKEVDLTLMQTFFLAAREGTYSAAARRLNISYQSVANHIRRLEQRVGDKLVVTERGSKSIALTPRGTSLYRLLEPEFDSILMRLANLIDKERPVIRIGMPQAIFFYLMPPLLKEFRRRHPNVEVVGYERDVSLPELIRSGSLDVCLSERYFGETVIPQRVICHYQPALVFPASWTPPKDVASVPQWARGRPLVAHEPGQMLRNIAVDYLSVGNEQPAVVVSSSTSASAKRCVAEGIGFALLPSWCIEESDTGLQCMALSNAPKIPIYFGEAAYLRANPFVRTLHKLCLELLATTVNARSARWIASRSARRRA</sequence>
<dbReference type="GO" id="GO:0000976">
    <property type="term" value="F:transcription cis-regulatory region binding"/>
    <property type="evidence" value="ECO:0007669"/>
    <property type="project" value="TreeGrafter"/>
</dbReference>
<dbReference type="PANTHER" id="PTHR30126:SF39">
    <property type="entry name" value="HTH-TYPE TRANSCRIPTIONAL REGULATOR CYSL"/>
    <property type="match status" value="1"/>
</dbReference>
<dbReference type="PROSITE" id="PS50931">
    <property type="entry name" value="HTH_LYSR"/>
    <property type="match status" value="1"/>
</dbReference>
<dbReference type="EMBL" id="LT546645">
    <property type="protein sequence ID" value="SAI69145.1"/>
    <property type="molecule type" value="Genomic_DNA"/>
</dbReference>
<accession>A0A157P6K7</accession>
<evidence type="ECO:0000313" key="6">
    <source>
        <dbReference type="EMBL" id="SAI69145.1"/>
    </source>
</evidence>
<reference evidence="6 7" key="1">
    <citation type="submission" date="2016-04" db="EMBL/GenBank/DDBJ databases">
        <authorList>
            <consortium name="Pathogen Informatics"/>
        </authorList>
    </citation>
    <scope>NUCLEOTIDE SEQUENCE [LARGE SCALE GENOMIC DNA]</scope>
    <source>
        <strain evidence="6 7">H044680328</strain>
    </source>
</reference>
<keyword evidence="4" id="KW-0804">Transcription</keyword>
<dbReference type="eggNOG" id="COG0583">
    <property type="taxonomic scope" value="Bacteria"/>
</dbReference>
<evidence type="ECO:0000256" key="3">
    <source>
        <dbReference type="ARBA" id="ARBA00023125"/>
    </source>
</evidence>
<dbReference type="CDD" id="cd05466">
    <property type="entry name" value="PBP2_LTTR_substrate"/>
    <property type="match status" value="1"/>
</dbReference>
<dbReference type="KEGG" id="btrm:SAMEA390648701665"/>
<dbReference type="InterPro" id="IPR005119">
    <property type="entry name" value="LysR_subst-bd"/>
</dbReference>
<evidence type="ECO:0000313" key="7">
    <source>
        <dbReference type="Proteomes" id="UP000076825"/>
    </source>
</evidence>
<evidence type="ECO:0000256" key="2">
    <source>
        <dbReference type="ARBA" id="ARBA00023015"/>
    </source>
</evidence>
<dbReference type="SUPFAM" id="SSF46785">
    <property type="entry name" value="Winged helix' DNA-binding domain"/>
    <property type="match status" value="1"/>
</dbReference>
<name>A0A157P6K7_9BORD</name>
<evidence type="ECO:0000256" key="4">
    <source>
        <dbReference type="ARBA" id="ARBA00023163"/>
    </source>
</evidence>
<gene>
    <name evidence="6" type="primary">ampR_1</name>
    <name evidence="6" type="ORF">SAMEA3906487_01665</name>
</gene>
<dbReference type="GO" id="GO:0003700">
    <property type="term" value="F:DNA-binding transcription factor activity"/>
    <property type="evidence" value="ECO:0007669"/>
    <property type="project" value="InterPro"/>
</dbReference>
<keyword evidence="7" id="KW-1185">Reference proteome</keyword>
<dbReference type="Gene3D" id="1.10.10.10">
    <property type="entry name" value="Winged helix-like DNA-binding domain superfamily/Winged helix DNA-binding domain"/>
    <property type="match status" value="1"/>
</dbReference>
<dbReference type="SUPFAM" id="SSF53850">
    <property type="entry name" value="Periplasmic binding protein-like II"/>
    <property type="match status" value="1"/>
</dbReference>
<dbReference type="Gene3D" id="3.40.190.10">
    <property type="entry name" value="Periplasmic binding protein-like II"/>
    <property type="match status" value="2"/>
</dbReference>
<keyword evidence="2" id="KW-0805">Transcription regulation</keyword>
<dbReference type="AlphaFoldDB" id="A0A157P6K7"/>
<keyword evidence="3" id="KW-0238">DNA-binding</keyword>
<dbReference type="GeneID" id="56591050"/>
<protein>
    <submittedName>
        <fullName evidence="6">LysR family transcriptional regulator</fullName>
    </submittedName>
</protein>
<dbReference type="InterPro" id="IPR036388">
    <property type="entry name" value="WH-like_DNA-bd_sf"/>
</dbReference>
<evidence type="ECO:0000256" key="1">
    <source>
        <dbReference type="ARBA" id="ARBA00009437"/>
    </source>
</evidence>
<dbReference type="PATRIC" id="fig|123899.6.peg.1650"/>
<dbReference type="Pfam" id="PF03466">
    <property type="entry name" value="LysR_substrate"/>
    <property type="match status" value="1"/>
</dbReference>
<dbReference type="InterPro" id="IPR000847">
    <property type="entry name" value="LysR_HTH_N"/>
</dbReference>
<dbReference type="PANTHER" id="PTHR30126">
    <property type="entry name" value="HTH-TYPE TRANSCRIPTIONAL REGULATOR"/>
    <property type="match status" value="1"/>
</dbReference>
<dbReference type="RefSeq" id="WP_212760378.1">
    <property type="nucleotide sequence ID" value="NZ_CP016340.1"/>
</dbReference>
<organism evidence="6 7">
    <name type="scientific">Bordetella trematum</name>
    <dbReference type="NCBI Taxonomy" id="123899"/>
    <lineage>
        <taxon>Bacteria</taxon>
        <taxon>Pseudomonadati</taxon>
        <taxon>Pseudomonadota</taxon>
        <taxon>Betaproteobacteria</taxon>
        <taxon>Burkholderiales</taxon>
        <taxon>Alcaligenaceae</taxon>
        <taxon>Bordetella</taxon>
    </lineage>
</organism>